<dbReference type="EMBL" id="MHPP01000006">
    <property type="protein sequence ID" value="OGZ85055.1"/>
    <property type="molecule type" value="Genomic_DNA"/>
</dbReference>
<sequence length="91" mass="10118">MSTVADTLNLWKTASVLLEISPNRDGFMRDYLSHLNNIGNALCEEKKLSKLAMGNLPTTTVLTPNAEKAYQDAKKWLEGQSPQTERRLAPA</sequence>
<gene>
    <name evidence="1" type="ORF">A2401_03030</name>
</gene>
<accession>A0A1G2JD65</accession>
<name>A0A1G2JD65_9BACT</name>
<dbReference type="AlphaFoldDB" id="A0A1G2JD65"/>
<evidence type="ECO:0000313" key="1">
    <source>
        <dbReference type="EMBL" id="OGZ85055.1"/>
    </source>
</evidence>
<comment type="caution">
    <text evidence="1">The sequence shown here is derived from an EMBL/GenBank/DDBJ whole genome shotgun (WGS) entry which is preliminary data.</text>
</comment>
<dbReference type="Proteomes" id="UP000177751">
    <property type="component" value="Unassembled WGS sequence"/>
</dbReference>
<reference evidence="1 2" key="1">
    <citation type="journal article" date="2016" name="Nat. Commun.">
        <title>Thousands of microbial genomes shed light on interconnected biogeochemical processes in an aquifer system.</title>
        <authorList>
            <person name="Anantharaman K."/>
            <person name="Brown C.T."/>
            <person name="Hug L.A."/>
            <person name="Sharon I."/>
            <person name="Castelle C.J."/>
            <person name="Probst A.J."/>
            <person name="Thomas B.C."/>
            <person name="Singh A."/>
            <person name="Wilkins M.J."/>
            <person name="Karaoz U."/>
            <person name="Brodie E.L."/>
            <person name="Williams K.H."/>
            <person name="Hubbard S.S."/>
            <person name="Banfield J.F."/>
        </authorList>
    </citation>
    <scope>NUCLEOTIDE SEQUENCE [LARGE SCALE GENOMIC DNA]</scope>
</reference>
<proteinExistence type="predicted"/>
<organism evidence="1 2">
    <name type="scientific">Candidatus Staskawiczbacteria bacterium RIFOXYC1_FULL_38_18</name>
    <dbReference type="NCBI Taxonomy" id="1802229"/>
    <lineage>
        <taxon>Bacteria</taxon>
        <taxon>Candidatus Staskawicziibacteriota</taxon>
    </lineage>
</organism>
<protein>
    <submittedName>
        <fullName evidence="1">Uncharacterized protein</fullName>
    </submittedName>
</protein>
<evidence type="ECO:0000313" key="2">
    <source>
        <dbReference type="Proteomes" id="UP000177751"/>
    </source>
</evidence>
<dbReference type="STRING" id="1802229.A2401_03030"/>